<dbReference type="InterPro" id="IPR036271">
    <property type="entry name" value="Tet_transcr_reg_TetR-rel_C_sf"/>
</dbReference>
<keyword evidence="3" id="KW-0804">Transcription</keyword>
<dbReference type="InterPro" id="IPR050109">
    <property type="entry name" value="HTH-type_TetR-like_transc_reg"/>
</dbReference>
<organism evidence="7 8">
    <name type="scientific">Pendulispora albinea</name>
    <dbReference type="NCBI Taxonomy" id="2741071"/>
    <lineage>
        <taxon>Bacteria</taxon>
        <taxon>Pseudomonadati</taxon>
        <taxon>Myxococcota</taxon>
        <taxon>Myxococcia</taxon>
        <taxon>Myxococcales</taxon>
        <taxon>Sorangiineae</taxon>
        <taxon>Pendulisporaceae</taxon>
        <taxon>Pendulispora</taxon>
    </lineage>
</organism>
<dbReference type="SUPFAM" id="SSF48498">
    <property type="entry name" value="Tetracyclin repressor-like, C-terminal domain"/>
    <property type="match status" value="1"/>
</dbReference>
<feature type="domain" description="HTH tetR-type" evidence="6">
    <location>
        <begin position="17"/>
        <end position="77"/>
    </location>
</feature>
<dbReference type="PANTHER" id="PTHR30055:SF148">
    <property type="entry name" value="TETR-FAMILY TRANSCRIPTIONAL REGULATOR"/>
    <property type="match status" value="1"/>
</dbReference>
<dbReference type="Proteomes" id="UP001370348">
    <property type="component" value="Chromosome"/>
</dbReference>
<proteinExistence type="predicted"/>
<feature type="region of interest" description="Disordered" evidence="5">
    <location>
        <begin position="202"/>
        <end position="226"/>
    </location>
</feature>
<dbReference type="EMBL" id="CP089984">
    <property type="protein sequence ID" value="WXB15254.1"/>
    <property type="molecule type" value="Genomic_DNA"/>
</dbReference>
<dbReference type="Gene3D" id="1.10.10.60">
    <property type="entry name" value="Homeodomain-like"/>
    <property type="match status" value="1"/>
</dbReference>
<gene>
    <name evidence="7" type="ORF">LZC94_46470</name>
</gene>
<name>A0ABZ2M080_9BACT</name>
<evidence type="ECO:0000256" key="3">
    <source>
        <dbReference type="ARBA" id="ARBA00023163"/>
    </source>
</evidence>
<protein>
    <submittedName>
        <fullName evidence="7">TetR/AcrR family transcriptional regulator</fullName>
    </submittedName>
</protein>
<dbReference type="Pfam" id="PF16859">
    <property type="entry name" value="TetR_C_11"/>
    <property type="match status" value="1"/>
</dbReference>
<feature type="DNA-binding region" description="H-T-H motif" evidence="4">
    <location>
        <begin position="40"/>
        <end position="59"/>
    </location>
</feature>
<sequence>MGLMPAGREQPKQLRGEQLVAKIIDATMAELGRVDFESLSMETVAERAGVNKTTLYRRWPTKLDLVRTTLEHVADRHVVVADRGSLRADLTHFLRAFRDLCRSPDMIGIMRLVFGGKIHPDLAALTDTIREQKDRESRQMIERAIARGELPRGLDVTLMVDTLCGSVMNIMFFQSQPCDDAKLERLMDMLLLGAENGGGRIAARVPRPRAAKSASNGSSRRPRGAS</sequence>
<dbReference type="PROSITE" id="PS50977">
    <property type="entry name" value="HTH_TETR_2"/>
    <property type="match status" value="1"/>
</dbReference>
<dbReference type="RefSeq" id="WP_394824879.1">
    <property type="nucleotide sequence ID" value="NZ_CP089984.1"/>
</dbReference>
<dbReference type="SUPFAM" id="SSF46689">
    <property type="entry name" value="Homeodomain-like"/>
    <property type="match status" value="1"/>
</dbReference>
<dbReference type="InterPro" id="IPR001647">
    <property type="entry name" value="HTH_TetR"/>
</dbReference>
<evidence type="ECO:0000256" key="1">
    <source>
        <dbReference type="ARBA" id="ARBA00023015"/>
    </source>
</evidence>
<dbReference type="PANTHER" id="PTHR30055">
    <property type="entry name" value="HTH-TYPE TRANSCRIPTIONAL REGULATOR RUTR"/>
    <property type="match status" value="1"/>
</dbReference>
<keyword evidence="8" id="KW-1185">Reference proteome</keyword>
<evidence type="ECO:0000256" key="2">
    <source>
        <dbReference type="ARBA" id="ARBA00023125"/>
    </source>
</evidence>
<keyword evidence="1" id="KW-0805">Transcription regulation</keyword>
<evidence type="ECO:0000256" key="4">
    <source>
        <dbReference type="PROSITE-ProRule" id="PRU00335"/>
    </source>
</evidence>
<evidence type="ECO:0000259" key="6">
    <source>
        <dbReference type="PROSITE" id="PS50977"/>
    </source>
</evidence>
<accession>A0ABZ2M080</accession>
<evidence type="ECO:0000313" key="8">
    <source>
        <dbReference type="Proteomes" id="UP001370348"/>
    </source>
</evidence>
<keyword evidence="2 4" id="KW-0238">DNA-binding</keyword>
<dbReference type="InterPro" id="IPR009057">
    <property type="entry name" value="Homeodomain-like_sf"/>
</dbReference>
<evidence type="ECO:0000313" key="7">
    <source>
        <dbReference type="EMBL" id="WXB15254.1"/>
    </source>
</evidence>
<reference evidence="7 8" key="1">
    <citation type="submission" date="2021-12" db="EMBL/GenBank/DDBJ databases">
        <title>Discovery of the Pendulisporaceae a myxobacterial family with distinct sporulation behavior and unique specialized metabolism.</title>
        <authorList>
            <person name="Garcia R."/>
            <person name="Popoff A."/>
            <person name="Bader C.D."/>
            <person name="Loehr J."/>
            <person name="Walesch S."/>
            <person name="Walt C."/>
            <person name="Boldt J."/>
            <person name="Bunk B."/>
            <person name="Haeckl F.J.F.P.J."/>
            <person name="Gunesch A.P."/>
            <person name="Birkelbach J."/>
            <person name="Nuebel U."/>
            <person name="Pietschmann T."/>
            <person name="Bach T."/>
            <person name="Mueller R."/>
        </authorList>
    </citation>
    <scope>NUCLEOTIDE SEQUENCE [LARGE SCALE GENOMIC DNA]</scope>
    <source>
        <strain evidence="7 8">MSr11954</strain>
    </source>
</reference>
<evidence type="ECO:0000256" key="5">
    <source>
        <dbReference type="SAM" id="MobiDB-lite"/>
    </source>
</evidence>
<dbReference type="Gene3D" id="1.10.357.10">
    <property type="entry name" value="Tetracycline Repressor, domain 2"/>
    <property type="match status" value="1"/>
</dbReference>
<dbReference type="InterPro" id="IPR011075">
    <property type="entry name" value="TetR_C"/>
</dbReference>
<dbReference type="Pfam" id="PF00440">
    <property type="entry name" value="TetR_N"/>
    <property type="match status" value="1"/>
</dbReference>